<name>A0A6A1VWZ1_9ROSI</name>
<keyword evidence="4" id="KW-1185">Reference proteome</keyword>
<dbReference type="AlphaFoldDB" id="A0A6A1VWZ1"/>
<feature type="transmembrane region" description="Helical" evidence="2">
    <location>
        <begin position="14"/>
        <end position="36"/>
    </location>
</feature>
<keyword evidence="2" id="KW-0472">Membrane</keyword>
<keyword evidence="2" id="KW-1133">Transmembrane helix</keyword>
<evidence type="ECO:0000256" key="2">
    <source>
        <dbReference type="SAM" id="Phobius"/>
    </source>
</evidence>
<dbReference type="InterPro" id="IPR027643">
    <property type="entry name" value="Formin-like_plant"/>
</dbReference>
<dbReference type="Gene3D" id="1.20.58.2220">
    <property type="entry name" value="Formin, FH2 domain"/>
    <property type="match status" value="1"/>
</dbReference>
<organism evidence="3 4">
    <name type="scientific">Morella rubra</name>
    <name type="common">Chinese bayberry</name>
    <dbReference type="NCBI Taxonomy" id="262757"/>
    <lineage>
        <taxon>Eukaryota</taxon>
        <taxon>Viridiplantae</taxon>
        <taxon>Streptophyta</taxon>
        <taxon>Embryophyta</taxon>
        <taxon>Tracheophyta</taxon>
        <taxon>Spermatophyta</taxon>
        <taxon>Magnoliopsida</taxon>
        <taxon>eudicotyledons</taxon>
        <taxon>Gunneridae</taxon>
        <taxon>Pentapetalae</taxon>
        <taxon>rosids</taxon>
        <taxon>fabids</taxon>
        <taxon>Fagales</taxon>
        <taxon>Myricaceae</taxon>
        <taxon>Morella</taxon>
    </lineage>
</organism>
<dbReference type="OrthoDB" id="1668162at2759"/>
<comment type="caution">
    <text evidence="3">The sequence shown here is derived from an EMBL/GenBank/DDBJ whole genome shotgun (WGS) entry which is preliminary data.</text>
</comment>
<evidence type="ECO:0000313" key="3">
    <source>
        <dbReference type="EMBL" id="KAB1217451.1"/>
    </source>
</evidence>
<feature type="region of interest" description="Disordered" evidence="1">
    <location>
        <begin position="116"/>
        <end position="146"/>
    </location>
</feature>
<proteinExistence type="predicted"/>
<dbReference type="InterPro" id="IPR042201">
    <property type="entry name" value="FH2_Formin_sf"/>
</dbReference>
<reference evidence="3 4" key="1">
    <citation type="journal article" date="2019" name="Plant Biotechnol. J.">
        <title>The red bayberry genome and genetic basis of sex determination.</title>
        <authorList>
            <person name="Jia H.M."/>
            <person name="Jia H.J."/>
            <person name="Cai Q.L."/>
            <person name="Wang Y."/>
            <person name="Zhao H.B."/>
            <person name="Yang W.F."/>
            <person name="Wang G.Y."/>
            <person name="Li Y.H."/>
            <person name="Zhan D.L."/>
            <person name="Shen Y.T."/>
            <person name="Niu Q.F."/>
            <person name="Chang L."/>
            <person name="Qiu J."/>
            <person name="Zhao L."/>
            <person name="Xie H.B."/>
            <person name="Fu W.Y."/>
            <person name="Jin J."/>
            <person name="Li X.W."/>
            <person name="Jiao Y."/>
            <person name="Zhou C.C."/>
            <person name="Tu T."/>
            <person name="Chai C.Y."/>
            <person name="Gao J.L."/>
            <person name="Fan L.J."/>
            <person name="van de Weg E."/>
            <person name="Wang J.Y."/>
            <person name="Gao Z.S."/>
        </authorList>
    </citation>
    <scope>NUCLEOTIDE SEQUENCE [LARGE SCALE GENOMIC DNA]</scope>
    <source>
        <tissue evidence="3">Leaves</tissue>
    </source>
</reference>
<dbReference type="GO" id="GO:0051015">
    <property type="term" value="F:actin filament binding"/>
    <property type="evidence" value="ECO:0007669"/>
    <property type="project" value="InterPro"/>
</dbReference>
<protein>
    <submittedName>
        <fullName evidence="3">Formin-like protein 8</fullName>
    </submittedName>
</protein>
<dbReference type="PANTHER" id="PTHR23213:SF273">
    <property type="entry name" value="FORMIN-LIKE PROTEIN"/>
    <property type="match status" value="1"/>
</dbReference>
<dbReference type="PANTHER" id="PTHR23213">
    <property type="entry name" value="FORMIN-RELATED"/>
    <property type="match status" value="1"/>
</dbReference>
<evidence type="ECO:0000256" key="1">
    <source>
        <dbReference type="SAM" id="MobiDB-lite"/>
    </source>
</evidence>
<sequence>MLPPSPSPSPNNTVVKVVAATAATTLVIAGIFLFFFQKLVIARRQKQNKVNRSFQRQEGALTLEELKNFGGNVKGLIVDENGLDVLYLTKLEGGQLRASFPKFLFNPNFKDKTERRVDVTLEEPRKSKPREVPLLSLPLRPPLPQLSEPHQLQMILERETQVPPPASSPLQSKKFPLPPPPPKPFIPAKQSPALPPPTPKAGSPLSSLKPLPVPRAKASSKGWAEASAGESSRGLVSGQMKLKPLLWDKVIAHADHSMVWDTIVDGSFRFEDDLMETLFGYVNSKCKSFERDYIMSTSSKDALFEGQGLNADTLEKITKMAPTQEEEAKILVVEQVVRSEGTRCLINQNHCLDRSKSQIISTTGTDSLTAEERDKEYLTLGLLVLECLSIDLSKVKKSASIEYDIFANICSTLGVRITEIRQLMRCCGNDEMSGFMKEMKGFLEECEEELKVVRQEQTRVMDLVQSTT</sequence>
<feature type="region of interest" description="Disordered" evidence="1">
    <location>
        <begin position="161"/>
        <end position="231"/>
    </location>
</feature>
<feature type="compositionally biased region" description="Pro residues" evidence="1">
    <location>
        <begin position="176"/>
        <end position="185"/>
    </location>
</feature>
<feature type="compositionally biased region" description="Basic and acidic residues" evidence="1">
    <location>
        <begin position="116"/>
        <end position="131"/>
    </location>
</feature>
<keyword evidence="2" id="KW-0812">Transmembrane</keyword>
<dbReference type="Proteomes" id="UP000516437">
    <property type="component" value="Chromosome 4"/>
</dbReference>
<accession>A0A6A1VWZ1</accession>
<evidence type="ECO:0000313" key="4">
    <source>
        <dbReference type="Proteomes" id="UP000516437"/>
    </source>
</evidence>
<dbReference type="EMBL" id="RXIC02000022">
    <property type="protein sequence ID" value="KAB1217451.1"/>
    <property type="molecule type" value="Genomic_DNA"/>
</dbReference>
<dbReference type="GO" id="GO:0045010">
    <property type="term" value="P:actin nucleation"/>
    <property type="evidence" value="ECO:0007669"/>
    <property type="project" value="InterPro"/>
</dbReference>
<gene>
    <name evidence="3" type="ORF">CJ030_MR4G018352</name>
</gene>
<dbReference type="SUPFAM" id="SSF101447">
    <property type="entry name" value="Formin homology 2 domain (FH2 domain)"/>
    <property type="match status" value="2"/>
</dbReference>